<feature type="DNA-binding region" description="Homeobox" evidence="5">
    <location>
        <begin position="150"/>
        <end position="204"/>
    </location>
</feature>
<accession>A0A9P8W142</accession>
<dbReference type="PROSITE" id="PS50157">
    <property type="entry name" value="ZINC_FINGER_C2H2_2"/>
    <property type="match status" value="1"/>
</dbReference>
<evidence type="ECO:0000256" key="3">
    <source>
        <dbReference type="ARBA" id="ARBA00023242"/>
    </source>
</evidence>
<keyword evidence="2 5" id="KW-0371">Homeobox</keyword>
<feature type="region of interest" description="Disordered" evidence="6">
    <location>
        <begin position="188"/>
        <end position="237"/>
    </location>
</feature>
<dbReference type="InterPro" id="IPR001356">
    <property type="entry name" value="HD"/>
</dbReference>
<keyword evidence="3 5" id="KW-0539">Nucleus</keyword>
<proteinExistence type="predicted"/>
<feature type="compositionally biased region" description="Basic residues" evidence="6">
    <location>
        <begin position="328"/>
        <end position="344"/>
    </location>
</feature>
<dbReference type="GO" id="GO:0003677">
    <property type="term" value="F:DNA binding"/>
    <property type="evidence" value="ECO:0007669"/>
    <property type="project" value="UniProtKB-UniRule"/>
</dbReference>
<feature type="domain" description="Homeobox" evidence="7">
    <location>
        <begin position="148"/>
        <end position="203"/>
    </location>
</feature>
<dbReference type="EMBL" id="JAGPYM010000016">
    <property type="protein sequence ID" value="KAH6886249.1"/>
    <property type="molecule type" value="Genomic_DNA"/>
</dbReference>
<dbReference type="Proteomes" id="UP000777438">
    <property type="component" value="Unassembled WGS sequence"/>
</dbReference>
<dbReference type="SMART" id="SM00389">
    <property type="entry name" value="HOX"/>
    <property type="match status" value="1"/>
</dbReference>
<dbReference type="Pfam" id="PF05920">
    <property type="entry name" value="Homeobox_KN"/>
    <property type="match status" value="1"/>
</dbReference>
<evidence type="ECO:0000256" key="4">
    <source>
        <dbReference type="PROSITE-ProRule" id="PRU00042"/>
    </source>
</evidence>
<feature type="domain" description="C2H2-type" evidence="8">
    <location>
        <begin position="357"/>
        <end position="385"/>
    </location>
</feature>
<feature type="region of interest" description="Disordered" evidence="6">
    <location>
        <begin position="88"/>
        <end position="111"/>
    </location>
</feature>
<dbReference type="GO" id="GO:0005634">
    <property type="term" value="C:nucleus"/>
    <property type="evidence" value="ECO:0007669"/>
    <property type="project" value="UniProtKB-SubCell"/>
</dbReference>
<feature type="compositionally biased region" description="Polar residues" evidence="6">
    <location>
        <begin position="203"/>
        <end position="227"/>
    </location>
</feature>
<keyword evidence="4" id="KW-0863">Zinc-finger</keyword>
<name>A0A9P8W142_9HYPO</name>
<keyword evidence="4" id="KW-0479">Metal-binding</keyword>
<dbReference type="PANTHER" id="PTHR11850">
    <property type="entry name" value="HOMEOBOX PROTEIN TRANSCRIPTION FACTORS"/>
    <property type="match status" value="1"/>
</dbReference>
<feature type="compositionally biased region" description="Low complexity" evidence="6">
    <location>
        <begin position="312"/>
        <end position="327"/>
    </location>
</feature>
<keyword evidence="1 5" id="KW-0238">DNA-binding</keyword>
<evidence type="ECO:0000259" key="8">
    <source>
        <dbReference type="PROSITE" id="PS50157"/>
    </source>
</evidence>
<dbReference type="AlphaFoldDB" id="A0A9P8W142"/>
<evidence type="ECO:0000256" key="1">
    <source>
        <dbReference type="ARBA" id="ARBA00023125"/>
    </source>
</evidence>
<evidence type="ECO:0000256" key="2">
    <source>
        <dbReference type="ARBA" id="ARBA00023155"/>
    </source>
</evidence>
<dbReference type="InterPro" id="IPR050224">
    <property type="entry name" value="TALE_homeobox"/>
</dbReference>
<dbReference type="InterPro" id="IPR013087">
    <property type="entry name" value="Znf_C2H2_type"/>
</dbReference>
<organism evidence="9 10">
    <name type="scientific">Thelonectria olida</name>
    <dbReference type="NCBI Taxonomy" id="1576542"/>
    <lineage>
        <taxon>Eukaryota</taxon>
        <taxon>Fungi</taxon>
        <taxon>Dikarya</taxon>
        <taxon>Ascomycota</taxon>
        <taxon>Pezizomycotina</taxon>
        <taxon>Sordariomycetes</taxon>
        <taxon>Hypocreomycetidae</taxon>
        <taxon>Hypocreales</taxon>
        <taxon>Nectriaceae</taxon>
        <taxon>Thelonectria</taxon>
    </lineage>
</organism>
<dbReference type="Gene3D" id="1.10.10.60">
    <property type="entry name" value="Homeodomain-like"/>
    <property type="match status" value="1"/>
</dbReference>
<dbReference type="CDD" id="cd00086">
    <property type="entry name" value="homeodomain"/>
    <property type="match status" value="1"/>
</dbReference>
<evidence type="ECO:0000256" key="5">
    <source>
        <dbReference type="PROSITE-ProRule" id="PRU00108"/>
    </source>
</evidence>
<evidence type="ECO:0000313" key="10">
    <source>
        <dbReference type="Proteomes" id="UP000777438"/>
    </source>
</evidence>
<protein>
    <submittedName>
        <fullName evidence="9">Uncharacterized protein</fullName>
    </submittedName>
</protein>
<evidence type="ECO:0000256" key="6">
    <source>
        <dbReference type="SAM" id="MobiDB-lite"/>
    </source>
</evidence>
<comment type="caution">
    <text evidence="9">The sequence shown here is derived from an EMBL/GenBank/DDBJ whole genome shotgun (WGS) entry which is preliminary data.</text>
</comment>
<keyword evidence="10" id="KW-1185">Reference proteome</keyword>
<dbReference type="GO" id="GO:0008270">
    <property type="term" value="F:zinc ion binding"/>
    <property type="evidence" value="ECO:0007669"/>
    <property type="project" value="UniProtKB-KW"/>
</dbReference>
<keyword evidence="4" id="KW-0862">Zinc</keyword>
<comment type="subcellular location">
    <subcellularLocation>
        <location evidence="5">Nucleus</location>
    </subcellularLocation>
</comment>
<reference evidence="9 10" key="1">
    <citation type="journal article" date="2021" name="Nat. Commun.">
        <title>Genetic determinants of endophytism in the Arabidopsis root mycobiome.</title>
        <authorList>
            <person name="Mesny F."/>
            <person name="Miyauchi S."/>
            <person name="Thiergart T."/>
            <person name="Pickel B."/>
            <person name="Atanasova L."/>
            <person name="Karlsson M."/>
            <person name="Huettel B."/>
            <person name="Barry K.W."/>
            <person name="Haridas S."/>
            <person name="Chen C."/>
            <person name="Bauer D."/>
            <person name="Andreopoulos W."/>
            <person name="Pangilinan J."/>
            <person name="LaButti K."/>
            <person name="Riley R."/>
            <person name="Lipzen A."/>
            <person name="Clum A."/>
            <person name="Drula E."/>
            <person name="Henrissat B."/>
            <person name="Kohler A."/>
            <person name="Grigoriev I.V."/>
            <person name="Martin F.M."/>
            <person name="Hacquard S."/>
        </authorList>
    </citation>
    <scope>NUCLEOTIDE SEQUENCE [LARGE SCALE GENOMIC DNA]</scope>
    <source>
        <strain evidence="9 10">MPI-CAGE-CH-0241</strain>
    </source>
</reference>
<dbReference type="InterPro" id="IPR008422">
    <property type="entry name" value="KN_HD"/>
</dbReference>
<evidence type="ECO:0000313" key="9">
    <source>
        <dbReference type="EMBL" id="KAH6886249.1"/>
    </source>
</evidence>
<feature type="compositionally biased region" description="Low complexity" evidence="6">
    <location>
        <begin position="293"/>
        <end position="305"/>
    </location>
</feature>
<dbReference type="PROSITE" id="PS00028">
    <property type="entry name" value="ZINC_FINGER_C2H2_1"/>
    <property type="match status" value="1"/>
</dbReference>
<feature type="region of interest" description="Disordered" evidence="6">
    <location>
        <begin position="268"/>
        <end position="346"/>
    </location>
</feature>
<feature type="compositionally biased region" description="Basic and acidic residues" evidence="6">
    <location>
        <begin position="274"/>
        <end position="285"/>
    </location>
</feature>
<sequence>MARNQALAGFDYSDRGVGTTQDVISSDAFESLLSKLDVDAAAMGLTNRQGFNSMPDVPILEQTPYEGLQPTGVDFITNSFNAATTPHDTTPSGVYSPSSHGSGLLQTESDVNSCTGSVSRMENKQLDEFLEKLRNVERPFPPPKIGARFSQKSTRILNQWLSSHPDHPYPKGEDIEMLRGQTGLSKTQISNWLSNARRRGKVGNTTGKIGQQSQTRPMDIPQTSSPRPGTPAPRRAMRDMNPMERWVESPPENEPASMFAIARAMANRAPDSGNTREDSPLDSRRPNSLPNQSSASSAPTSLSSGVSGGSIGLSHSGASLGSLSSTSKRQKSSRKRAKQARRRANFSIEPSTSLRRFQCTFCTEAFKTKYDWQRHERSLHVPLEKWVCAPYGPLTCNDNEEPCCAFCGRSNPDPNHLNHHNFSACTDRPVEARSFNRKDHLSQHLRLAHNSKYVDALMKPWKREITTLRSRCGFCDVFLDTWDDRVNHLADHFRLGCTMGDWKGDWGFEKHMLDVIENSMPPYLIEGDRRTPFPFKASAGPPESPASAYELIKLELVYFMQTFLEEHERLPGNDELQFEACRVILASEILSSEDLVNPQSWLRDVIMSDETVVRRAKLGPMRARHESKLDNLQVLGKTNLFDECPMEAQLLDFVRSRQLLASAVTTEQELQQEARNVIERTEANSEMPCDIICAWLMGLVTSSALWLQPFCARLTGSASWLDLIPDPLPFEGDAAQQPLNGFSTELAHVPAEPYPLETPIFNADEATDVPQSVEVPPVSQASPFMDGGQFFLHEANFHRRLERDLHRWVAATVSPKNPSHHIPSDEEIQHYARWIMYNDEDPWNQTPADNAEWLRAFKRDAGILLDE</sequence>
<gene>
    <name evidence="9" type="ORF">B0T10DRAFT_490899</name>
</gene>
<dbReference type="InterPro" id="IPR009057">
    <property type="entry name" value="Homeodomain-like_sf"/>
</dbReference>
<dbReference type="GO" id="GO:0006355">
    <property type="term" value="P:regulation of DNA-templated transcription"/>
    <property type="evidence" value="ECO:0007669"/>
    <property type="project" value="InterPro"/>
</dbReference>
<dbReference type="OrthoDB" id="10056939at2759"/>
<dbReference type="SUPFAM" id="SSF46689">
    <property type="entry name" value="Homeodomain-like"/>
    <property type="match status" value="1"/>
</dbReference>
<evidence type="ECO:0000259" key="7">
    <source>
        <dbReference type="PROSITE" id="PS50071"/>
    </source>
</evidence>
<dbReference type="PROSITE" id="PS50071">
    <property type="entry name" value="HOMEOBOX_2"/>
    <property type="match status" value="1"/>
</dbReference>
<dbReference type="SMART" id="SM00355">
    <property type="entry name" value="ZnF_C2H2"/>
    <property type="match status" value="2"/>
</dbReference>